<evidence type="ECO:0000256" key="1">
    <source>
        <dbReference type="ARBA" id="ARBA00004651"/>
    </source>
</evidence>
<protein>
    <recommendedName>
        <fullName evidence="8">Branched-chain amino acid ABC transporter permease</fullName>
    </recommendedName>
</protein>
<dbReference type="InterPro" id="IPR001851">
    <property type="entry name" value="ABC_transp_permease"/>
</dbReference>
<dbReference type="EMBL" id="BART01000998">
    <property type="protein sequence ID" value="GAG60205.1"/>
    <property type="molecule type" value="Genomic_DNA"/>
</dbReference>
<keyword evidence="3 6" id="KW-0812">Transmembrane</keyword>
<dbReference type="InterPro" id="IPR043428">
    <property type="entry name" value="LivM-like"/>
</dbReference>
<sequence>MKKVKKKEKDYFLLKIITILIMVVSIFIAQRSFDAYVIRILNLCGIYVILGVSLNLINGFTGQFSLGHAGFMSIGAYVSALLYMS</sequence>
<feature type="non-terminal residue" evidence="7">
    <location>
        <position position="85"/>
    </location>
</feature>
<gene>
    <name evidence="7" type="ORF">S01H4_03906</name>
</gene>
<accession>X0YVD7</accession>
<evidence type="ECO:0000256" key="2">
    <source>
        <dbReference type="ARBA" id="ARBA00022475"/>
    </source>
</evidence>
<dbReference type="AlphaFoldDB" id="X0YVD7"/>
<feature type="transmembrane region" description="Helical" evidence="6">
    <location>
        <begin position="36"/>
        <end position="57"/>
    </location>
</feature>
<name>X0YVD7_9ZZZZ</name>
<feature type="transmembrane region" description="Helical" evidence="6">
    <location>
        <begin position="12"/>
        <end position="30"/>
    </location>
</feature>
<dbReference type="PANTHER" id="PTHR30482:SF10">
    <property type="entry name" value="HIGH-AFFINITY BRANCHED-CHAIN AMINO ACID TRANSPORT PROTEIN BRAE"/>
    <property type="match status" value="1"/>
</dbReference>
<evidence type="ECO:0000256" key="3">
    <source>
        <dbReference type="ARBA" id="ARBA00022692"/>
    </source>
</evidence>
<evidence type="ECO:0000256" key="6">
    <source>
        <dbReference type="SAM" id="Phobius"/>
    </source>
</evidence>
<dbReference type="PANTHER" id="PTHR30482">
    <property type="entry name" value="HIGH-AFFINITY BRANCHED-CHAIN AMINO ACID TRANSPORT SYSTEM PERMEASE"/>
    <property type="match status" value="1"/>
</dbReference>
<dbReference type="GO" id="GO:0015658">
    <property type="term" value="F:branched-chain amino acid transmembrane transporter activity"/>
    <property type="evidence" value="ECO:0007669"/>
    <property type="project" value="InterPro"/>
</dbReference>
<evidence type="ECO:0000256" key="4">
    <source>
        <dbReference type="ARBA" id="ARBA00022989"/>
    </source>
</evidence>
<evidence type="ECO:0000256" key="5">
    <source>
        <dbReference type="ARBA" id="ARBA00023136"/>
    </source>
</evidence>
<comment type="caution">
    <text evidence="7">The sequence shown here is derived from an EMBL/GenBank/DDBJ whole genome shotgun (WGS) entry which is preliminary data.</text>
</comment>
<keyword evidence="4 6" id="KW-1133">Transmembrane helix</keyword>
<reference evidence="7" key="1">
    <citation type="journal article" date="2014" name="Front. Microbiol.">
        <title>High frequency of phylogenetically diverse reductive dehalogenase-homologous genes in deep subseafloor sedimentary metagenomes.</title>
        <authorList>
            <person name="Kawai M."/>
            <person name="Futagami T."/>
            <person name="Toyoda A."/>
            <person name="Takaki Y."/>
            <person name="Nishi S."/>
            <person name="Hori S."/>
            <person name="Arai W."/>
            <person name="Tsubouchi T."/>
            <person name="Morono Y."/>
            <person name="Uchiyama I."/>
            <person name="Ito T."/>
            <person name="Fujiyama A."/>
            <person name="Inagaki F."/>
            <person name="Takami H."/>
        </authorList>
    </citation>
    <scope>NUCLEOTIDE SEQUENCE</scope>
    <source>
        <strain evidence="7">Expedition CK06-06</strain>
    </source>
</reference>
<evidence type="ECO:0000313" key="7">
    <source>
        <dbReference type="EMBL" id="GAG60205.1"/>
    </source>
</evidence>
<feature type="transmembrane region" description="Helical" evidence="6">
    <location>
        <begin position="64"/>
        <end position="84"/>
    </location>
</feature>
<proteinExistence type="predicted"/>
<dbReference type="GO" id="GO:0005886">
    <property type="term" value="C:plasma membrane"/>
    <property type="evidence" value="ECO:0007669"/>
    <property type="project" value="UniProtKB-SubCell"/>
</dbReference>
<comment type="subcellular location">
    <subcellularLocation>
        <location evidence="1">Cell membrane</location>
        <topology evidence="1">Multi-pass membrane protein</topology>
    </subcellularLocation>
</comment>
<dbReference type="Pfam" id="PF02653">
    <property type="entry name" value="BPD_transp_2"/>
    <property type="match status" value="1"/>
</dbReference>
<keyword evidence="2" id="KW-1003">Cell membrane</keyword>
<keyword evidence="5 6" id="KW-0472">Membrane</keyword>
<organism evidence="7">
    <name type="scientific">marine sediment metagenome</name>
    <dbReference type="NCBI Taxonomy" id="412755"/>
    <lineage>
        <taxon>unclassified sequences</taxon>
        <taxon>metagenomes</taxon>
        <taxon>ecological metagenomes</taxon>
    </lineage>
</organism>
<evidence type="ECO:0008006" key="8">
    <source>
        <dbReference type="Google" id="ProtNLM"/>
    </source>
</evidence>